<feature type="chain" id="PRO_5021813249" evidence="1">
    <location>
        <begin position="40"/>
        <end position="291"/>
    </location>
</feature>
<evidence type="ECO:0000313" key="3">
    <source>
        <dbReference type="Proteomes" id="UP000315647"/>
    </source>
</evidence>
<keyword evidence="3" id="KW-1185">Reference proteome</keyword>
<keyword evidence="1" id="KW-0732">Signal</keyword>
<evidence type="ECO:0000313" key="2">
    <source>
        <dbReference type="EMBL" id="QDT26577.1"/>
    </source>
</evidence>
<proteinExistence type="predicted"/>
<dbReference type="AlphaFoldDB" id="A0A517Q4P8"/>
<reference evidence="2 3" key="1">
    <citation type="submission" date="2019-03" db="EMBL/GenBank/DDBJ databases">
        <title>Deep-cultivation of Planctomycetes and their phenomic and genomic characterization uncovers novel biology.</title>
        <authorList>
            <person name="Wiegand S."/>
            <person name="Jogler M."/>
            <person name="Boedeker C."/>
            <person name="Pinto D."/>
            <person name="Vollmers J."/>
            <person name="Rivas-Marin E."/>
            <person name="Kohn T."/>
            <person name="Peeters S.H."/>
            <person name="Heuer A."/>
            <person name="Rast P."/>
            <person name="Oberbeckmann S."/>
            <person name="Bunk B."/>
            <person name="Jeske O."/>
            <person name="Meyerdierks A."/>
            <person name="Storesund J.E."/>
            <person name="Kallscheuer N."/>
            <person name="Luecker S."/>
            <person name="Lage O.M."/>
            <person name="Pohl T."/>
            <person name="Merkel B.J."/>
            <person name="Hornburger P."/>
            <person name="Mueller R.-W."/>
            <person name="Bruemmer F."/>
            <person name="Labrenz M."/>
            <person name="Spormann A.M."/>
            <person name="Op den Camp H."/>
            <person name="Overmann J."/>
            <person name="Amann R."/>
            <person name="Jetten M.S.M."/>
            <person name="Mascher T."/>
            <person name="Medema M.H."/>
            <person name="Devos D.P."/>
            <person name="Kaster A.-K."/>
            <person name="Ovreas L."/>
            <person name="Rohde M."/>
            <person name="Galperin M.Y."/>
            <person name="Jogler C."/>
        </authorList>
    </citation>
    <scope>NUCLEOTIDE SEQUENCE [LARGE SCALE GENOMIC DNA]</scope>
    <source>
        <strain evidence="2 3">Enr10</strain>
    </source>
</reference>
<name>A0A517Q4P8_9PLAN</name>
<dbReference type="Proteomes" id="UP000315647">
    <property type="component" value="Chromosome"/>
</dbReference>
<protein>
    <submittedName>
        <fullName evidence="2">Uncharacterized protein</fullName>
    </submittedName>
</protein>
<sequence precursor="true">MHREKLRGYYMRQLLKRSALTTFACSCLVLLTGGIQAQAQQNKLTRGFTIKADLTATGEERAAQKSLWVLDATFKPMRMIRMDLTNPKTGKKEKTLVWYLVYKCVLRPLERPGTTSDLTPQNAEVPPLGPSLFVPEVTLITNDNGQQTIYPNQILPEAEAIINQRERREFKNAVDIIGELPPETPADAKSENAIYGVCVWTGVDPNTDYFTILFSGLSNGYKKVEGPDGKELTLRKVLVQQYWRPGDQFGQQEQEFRPKGNPYWVYLPDDPEMAAQMEKKLNLDTNEKKQP</sequence>
<feature type="signal peptide" evidence="1">
    <location>
        <begin position="1"/>
        <end position="39"/>
    </location>
</feature>
<gene>
    <name evidence="2" type="ORF">Enr10x_18810</name>
</gene>
<dbReference type="EMBL" id="CP037421">
    <property type="protein sequence ID" value="QDT26577.1"/>
    <property type="molecule type" value="Genomic_DNA"/>
</dbReference>
<accession>A0A517Q4P8</accession>
<evidence type="ECO:0000256" key="1">
    <source>
        <dbReference type="SAM" id="SignalP"/>
    </source>
</evidence>
<organism evidence="2 3">
    <name type="scientific">Gimesia panareensis</name>
    <dbReference type="NCBI Taxonomy" id="2527978"/>
    <lineage>
        <taxon>Bacteria</taxon>
        <taxon>Pseudomonadati</taxon>
        <taxon>Planctomycetota</taxon>
        <taxon>Planctomycetia</taxon>
        <taxon>Planctomycetales</taxon>
        <taxon>Planctomycetaceae</taxon>
        <taxon>Gimesia</taxon>
    </lineage>
</organism>